<comment type="caution">
    <text evidence="10">The sequence shown here is derived from an EMBL/GenBank/DDBJ whole genome shotgun (WGS) entry which is preliminary data.</text>
</comment>
<dbReference type="HAMAP" id="MF_01116">
    <property type="entry name" value="TSR3"/>
    <property type="match status" value="1"/>
</dbReference>
<comment type="catalytic activity">
    <reaction evidence="6">
        <text>N(1)-methylpseudouridine(1191) in yeast 18S rRNA + S-adenosyl-L-methionine = N(1)-methyl-N(3)-[(3S)-3-amino-3-carboxypropyl]pseudouridine(1191) in yeast 18S rRNA + S-methyl-5'-thioadenosine + H(+)</text>
        <dbReference type="Rhea" id="RHEA:63300"/>
        <dbReference type="Rhea" id="RHEA-COMP:13852"/>
        <dbReference type="Rhea" id="RHEA-COMP:16309"/>
        <dbReference type="ChEBI" id="CHEBI:15378"/>
        <dbReference type="ChEBI" id="CHEBI:17509"/>
        <dbReference type="ChEBI" id="CHEBI:59789"/>
        <dbReference type="ChEBI" id="CHEBI:74890"/>
        <dbReference type="ChEBI" id="CHEBI:146234"/>
    </reaction>
</comment>
<dbReference type="AlphaFoldDB" id="A0A2T6ZNF4"/>
<protein>
    <recommendedName>
        <fullName evidence="6">18S rRNA aminocarboxypropyltransferase</fullName>
        <ecNumber evidence="6">2.5.1.157</ecNumber>
    </recommendedName>
</protein>
<dbReference type="GO" id="GO:0005634">
    <property type="term" value="C:nucleus"/>
    <property type="evidence" value="ECO:0007669"/>
    <property type="project" value="UniProtKB-SubCell"/>
</dbReference>
<evidence type="ECO:0000256" key="2">
    <source>
        <dbReference type="ARBA" id="ARBA00022517"/>
    </source>
</evidence>
<feature type="region of interest" description="Disordered" evidence="7">
    <location>
        <begin position="205"/>
        <end position="252"/>
    </location>
</feature>
<feature type="compositionally biased region" description="Polar residues" evidence="7">
    <location>
        <begin position="215"/>
        <end position="228"/>
    </location>
</feature>
<proteinExistence type="inferred from homology"/>
<accession>A0A2T6ZNF4</accession>
<feature type="binding site" evidence="6">
    <location>
        <position position="94"/>
    </location>
    <ligand>
        <name>S-adenosyl-L-methionine</name>
        <dbReference type="ChEBI" id="CHEBI:59789"/>
    </ligand>
</feature>
<dbReference type="PANTHER" id="PTHR20426">
    <property type="entry name" value="RIBOSOME BIOGENESIS PROTEIN TSR3 HOMOLOG"/>
    <property type="match status" value="1"/>
</dbReference>
<dbReference type="OrthoDB" id="10262062at2759"/>
<dbReference type="PANTHER" id="PTHR20426:SF0">
    <property type="entry name" value="18S RRNA AMINOCARBOXYPROPYLTRANSFERASE"/>
    <property type="match status" value="1"/>
</dbReference>
<dbReference type="EC" id="2.5.1.157" evidence="6"/>
<evidence type="ECO:0000259" key="8">
    <source>
        <dbReference type="Pfam" id="PF04034"/>
    </source>
</evidence>
<feature type="binding site" evidence="6">
    <location>
        <position position="46"/>
    </location>
    <ligand>
        <name>S-adenosyl-L-methionine</name>
        <dbReference type="ChEBI" id="CHEBI:59789"/>
    </ligand>
</feature>
<name>A0A2T6ZNF4_TUBBO</name>
<dbReference type="InterPro" id="IPR007209">
    <property type="entry name" value="RNaseL-inhib-like_metal-bd_dom"/>
</dbReference>
<feature type="compositionally biased region" description="Polar residues" evidence="7">
    <location>
        <begin position="330"/>
        <end position="340"/>
    </location>
</feature>
<feature type="compositionally biased region" description="Polar residues" evidence="7">
    <location>
        <begin position="264"/>
        <end position="273"/>
    </location>
</feature>
<organism evidence="10 11">
    <name type="scientific">Tuber borchii</name>
    <name type="common">White truffle</name>
    <dbReference type="NCBI Taxonomy" id="42251"/>
    <lineage>
        <taxon>Eukaryota</taxon>
        <taxon>Fungi</taxon>
        <taxon>Dikarya</taxon>
        <taxon>Ascomycota</taxon>
        <taxon>Pezizomycotina</taxon>
        <taxon>Pezizomycetes</taxon>
        <taxon>Pezizales</taxon>
        <taxon>Tuberaceae</taxon>
        <taxon>Tuber</taxon>
    </lineage>
</organism>
<feature type="domain" description="RNase L inhibitor RLI-like possible metal-binding" evidence="9">
    <location>
        <begin position="34"/>
        <end position="64"/>
    </location>
</feature>
<evidence type="ECO:0000256" key="1">
    <source>
        <dbReference type="ARBA" id="ARBA00022490"/>
    </source>
</evidence>
<dbReference type="GO" id="GO:0000455">
    <property type="term" value="P:enzyme-directed rRNA pseudouridine synthesis"/>
    <property type="evidence" value="ECO:0007669"/>
    <property type="project" value="UniProtKB-UniRule"/>
</dbReference>
<dbReference type="GO" id="GO:0106388">
    <property type="term" value="F:rRNA small subunit aminocarboxypropyltransferase activity"/>
    <property type="evidence" value="ECO:0007669"/>
    <property type="project" value="UniProtKB-EC"/>
</dbReference>
<evidence type="ECO:0000256" key="5">
    <source>
        <dbReference type="ARBA" id="ARBA00022691"/>
    </source>
</evidence>
<feature type="compositionally biased region" description="Basic residues" evidence="7">
    <location>
        <begin position="1"/>
        <end position="12"/>
    </location>
</feature>
<evidence type="ECO:0000313" key="11">
    <source>
        <dbReference type="Proteomes" id="UP000244722"/>
    </source>
</evidence>
<evidence type="ECO:0000256" key="4">
    <source>
        <dbReference type="ARBA" id="ARBA00022679"/>
    </source>
</evidence>
<keyword evidence="3 6" id="KW-0698">rRNA processing</keyword>
<keyword evidence="2 6" id="KW-0690">Ribosome biogenesis</keyword>
<feature type="region of interest" description="Disordered" evidence="7">
    <location>
        <begin position="264"/>
        <end position="347"/>
    </location>
</feature>
<reference evidence="10 11" key="1">
    <citation type="submission" date="2017-04" db="EMBL/GenBank/DDBJ databases">
        <title>Draft genome sequence of Tuber borchii Vittad., a whitish edible truffle.</title>
        <authorList>
            <consortium name="DOE Joint Genome Institute"/>
            <person name="Murat C."/>
            <person name="Kuo A."/>
            <person name="Barry K.W."/>
            <person name="Clum A."/>
            <person name="Dockter R.B."/>
            <person name="Fauchery L."/>
            <person name="Iotti M."/>
            <person name="Kohler A."/>
            <person name="Labutti K."/>
            <person name="Lindquist E.A."/>
            <person name="Lipzen A."/>
            <person name="Ohm R.A."/>
            <person name="Wang M."/>
            <person name="Grigoriev I.V."/>
            <person name="Zambonelli A."/>
            <person name="Martin F.M."/>
        </authorList>
    </citation>
    <scope>NUCLEOTIDE SEQUENCE [LARGE SCALE GENOMIC DNA]</scope>
    <source>
        <strain evidence="10 11">Tbo3840</strain>
    </source>
</reference>
<dbReference type="GO" id="GO:0005737">
    <property type="term" value="C:cytoplasm"/>
    <property type="evidence" value="ECO:0007669"/>
    <property type="project" value="UniProtKB-SubCell"/>
</dbReference>
<dbReference type="Pfam" id="PF04068">
    <property type="entry name" value="Fer4_RLI"/>
    <property type="match status" value="1"/>
</dbReference>
<comment type="subcellular location">
    <subcellularLocation>
        <location evidence="6">Cytoplasm</location>
    </subcellularLocation>
    <subcellularLocation>
        <location evidence="6">Nucleus</location>
    </subcellularLocation>
</comment>
<evidence type="ECO:0000256" key="7">
    <source>
        <dbReference type="SAM" id="MobiDB-lite"/>
    </source>
</evidence>
<dbReference type="Pfam" id="PF04034">
    <property type="entry name" value="Ribo_biogen_C"/>
    <property type="match status" value="1"/>
</dbReference>
<comment type="similarity">
    <text evidence="6">Belongs to the TDD superfamily. TSR3 family.</text>
</comment>
<keyword evidence="4 6" id="KW-0808">Transferase</keyword>
<dbReference type="Proteomes" id="UP000244722">
    <property type="component" value="Unassembled WGS sequence"/>
</dbReference>
<evidence type="ECO:0000259" key="9">
    <source>
        <dbReference type="Pfam" id="PF04068"/>
    </source>
</evidence>
<comment type="function">
    <text evidence="6">Aminocarboxypropyltransferase that catalyzes the aminocarboxypropyl transfer on pseudouridine at position 1191 (Psi1191) in 18S rRNA. It constitutes the last step in biosynthesis of the hypermodified N1-methyl-N3-(3-amino-3-carboxypropyl) pseudouridine (m1acp3-Psi) conserved in eukaryotic 18S rRNA.</text>
</comment>
<keyword evidence="1 6" id="KW-0963">Cytoplasm</keyword>
<feature type="region of interest" description="Disordered" evidence="7">
    <location>
        <begin position="1"/>
        <end position="25"/>
    </location>
</feature>
<evidence type="ECO:0000313" key="10">
    <source>
        <dbReference type="EMBL" id="PUU77018.1"/>
    </source>
</evidence>
<keyword evidence="6" id="KW-0539">Nucleus</keyword>
<evidence type="ECO:0000256" key="3">
    <source>
        <dbReference type="ARBA" id="ARBA00022552"/>
    </source>
</evidence>
<feature type="binding site" evidence="6">
    <location>
        <position position="132"/>
    </location>
    <ligand>
        <name>S-adenosyl-L-methionine</name>
        <dbReference type="ChEBI" id="CHEBI:59789"/>
    </ligand>
</feature>
<feature type="compositionally biased region" description="Basic and acidic residues" evidence="7">
    <location>
        <begin position="13"/>
        <end position="25"/>
    </location>
</feature>
<feature type="binding site" evidence="6">
    <location>
        <position position="117"/>
    </location>
    <ligand>
        <name>S-adenosyl-L-methionine</name>
        <dbReference type="ChEBI" id="CHEBI:59789"/>
    </ligand>
</feature>
<gene>
    <name evidence="6" type="primary">TSR3</name>
    <name evidence="10" type="ORF">B9Z19DRAFT_1102101</name>
</gene>
<sequence length="347" mass="38757">MAKKKGQRYRGREHHENRGPGERETQKLPFKARCWDLGHCDRKRCSGQKLMREGLIRSLPLDKKFNGVVITPTGKTVVSPTDKELMEKYGAAVIECSWARLADVPFHKIGGKCERLLPYLIAANTVNYGKPWRLNCAEALAACFVIGGHTDWAEQILGPFPYGKSFLEINGELLEKYAACADADDIKKVEIEWLDKLEKEYKESREEGGDPWVGGNSNFLPVSAPSSREATEEPAEPQNRSYEMPSSDEEDGGRYREYLRQKALQSKEFTNPKPTKVNKASKVDSEDGEATYSGGEDDLGQDESTFNANGADETKEPSIRHSHQKYPKTYTASFPSTNILVSGGLNA</sequence>
<dbReference type="STRING" id="42251.A0A2T6ZNF4"/>
<comment type="catalytic activity">
    <reaction evidence="6">
        <text>an N(1)-methylpseudouridine in rRNA + S-adenosyl-L-methionine = N(1)-methyl-N(3)-[(3S)-3-amino-3-carboxypropyl]pseudouridine in rRNA + S-methyl-5'-thioadenosine + H(+)</text>
        <dbReference type="Rhea" id="RHEA:63296"/>
        <dbReference type="Rhea" id="RHEA-COMP:11634"/>
        <dbReference type="Rhea" id="RHEA-COMP:16310"/>
        <dbReference type="ChEBI" id="CHEBI:15378"/>
        <dbReference type="ChEBI" id="CHEBI:17509"/>
        <dbReference type="ChEBI" id="CHEBI:59789"/>
        <dbReference type="ChEBI" id="CHEBI:74890"/>
        <dbReference type="ChEBI" id="CHEBI:146234"/>
        <dbReference type="EC" id="2.5.1.157"/>
    </reaction>
</comment>
<dbReference type="GO" id="GO:1904047">
    <property type="term" value="F:S-adenosyl-L-methionine binding"/>
    <property type="evidence" value="ECO:0007669"/>
    <property type="project" value="UniProtKB-UniRule"/>
</dbReference>
<evidence type="ECO:0000256" key="6">
    <source>
        <dbReference type="HAMAP-Rule" id="MF_03146"/>
    </source>
</evidence>
<dbReference type="InterPro" id="IPR022968">
    <property type="entry name" value="Tsr3-like"/>
</dbReference>
<dbReference type="InterPro" id="IPR007177">
    <property type="entry name" value="Tsr3_C"/>
</dbReference>
<dbReference type="GO" id="GO:0030490">
    <property type="term" value="P:maturation of SSU-rRNA"/>
    <property type="evidence" value="ECO:0007669"/>
    <property type="project" value="TreeGrafter"/>
</dbReference>
<feature type="domain" description="16S/18S rRNA aminocarboxypropyltransferase Tsr3 C-terminal" evidence="8">
    <location>
        <begin position="68"/>
        <end position="194"/>
    </location>
</feature>
<dbReference type="EMBL" id="NESQ01000167">
    <property type="protein sequence ID" value="PUU77018.1"/>
    <property type="molecule type" value="Genomic_DNA"/>
</dbReference>
<keyword evidence="11" id="KW-1185">Reference proteome</keyword>
<keyword evidence="5 6" id="KW-0949">S-adenosyl-L-methionine</keyword>